<keyword evidence="3" id="KW-1185">Reference proteome</keyword>
<evidence type="ECO:0000256" key="1">
    <source>
        <dbReference type="SAM" id="Phobius"/>
    </source>
</evidence>
<dbReference type="PANTHER" id="PTHR38736">
    <property type="entry name" value="TRANSMEMBRANE PROTEIN-RELATED"/>
    <property type="match status" value="1"/>
</dbReference>
<reference evidence="2 3" key="1">
    <citation type="submission" date="2023-11" db="EMBL/GenBank/DDBJ databases">
        <title>Dfirmibasis_genome.</title>
        <authorList>
            <person name="Edelbroek B."/>
            <person name="Kjellin J."/>
            <person name="Jerlstrom-Hultqvist J."/>
            <person name="Soderbom F."/>
        </authorList>
    </citation>
    <scope>NUCLEOTIDE SEQUENCE [LARGE SCALE GENOMIC DNA]</scope>
    <source>
        <strain evidence="2 3">TNS-C-14</strain>
    </source>
</reference>
<keyword evidence="1" id="KW-1133">Transmembrane helix</keyword>
<dbReference type="EMBL" id="JAVFKY010000002">
    <property type="protein sequence ID" value="KAK5580704.1"/>
    <property type="molecule type" value="Genomic_DNA"/>
</dbReference>
<dbReference type="PANTHER" id="PTHR38736:SF3">
    <property type="entry name" value="TRANSMEMBRANE PROTEIN"/>
    <property type="match status" value="1"/>
</dbReference>
<gene>
    <name evidence="2" type="ORF">RB653_000728</name>
</gene>
<keyword evidence="1" id="KW-0472">Membrane</keyword>
<name>A0AAN7TVM7_9MYCE</name>
<evidence type="ECO:0000313" key="3">
    <source>
        <dbReference type="Proteomes" id="UP001344447"/>
    </source>
</evidence>
<accession>A0AAN7TVM7</accession>
<feature type="transmembrane region" description="Helical" evidence="1">
    <location>
        <begin position="110"/>
        <end position="129"/>
    </location>
</feature>
<organism evidence="2 3">
    <name type="scientific">Dictyostelium firmibasis</name>
    <dbReference type="NCBI Taxonomy" id="79012"/>
    <lineage>
        <taxon>Eukaryota</taxon>
        <taxon>Amoebozoa</taxon>
        <taxon>Evosea</taxon>
        <taxon>Eumycetozoa</taxon>
        <taxon>Dictyostelia</taxon>
        <taxon>Dictyosteliales</taxon>
        <taxon>Dictyosteliaceae</taxon>
        <taxon>Dictyostelium</taxon>
    </lineage>
</organism>
<keyword evidence="1" id="KW-0812">Transmembrane</keyword>
<dbReference type="AlphaFoldDB" id="A0AAN7TVM7"/>
<feature type="transmembrane region" description="Helical" evidence="1">
    <location>
        <begin position="6"/>
        <end position="26"/>
    </location>
</feature>
<proteinExistence type="predicted"/>
<comment type="caution">
    <text evidence="2">The sequence shown here is derived from an EMBL/GenBank/DDBJ whole genome shotgun (WGS) entry which is preliminary data.</text>
</comment>
<feature type="transmembrane region" description="Helical" evidence="1">
    <location>
        <begin position="72"/>
        <end position="98"/>
    </location>
</feature>
<evidence type="ECO:0000313" key="2">
    <source>
        <dbReference type="EMBL" id="KAK5580704.1"/>
    </source>
</evidence>
<protein>
    <submittedName>
        <fullName evidence="2">Uncharacterized protein</fullName>
    </submittedName>
</protein>
<feature type="transmembrane region" description="Helical" evidence="1">
    <location>
        <begin position="175"/>
        <end position="198"/>
    </location>
</feature>
<sequence length="209" mass="23279">MSKHNIIVGIITIIFLGAVIGLNVYSFLPNTDWYQFTFSLLVSATFGINRGGLMGENGNNIEWNTSSKTENTIYTCFAFVIVSFVFGCVMLLITIVALFKRVHKKGRKALFVMSILLFIFNVLATLLFLRLNKALCQDATDGLTLPFSMEKDLLGSDICSKFKGSDSIFSWGPAIGWYCSLAASVISFVTIFLTSSILHTRRFGYHVIH</sequence>
<dbReference type="Proteomes" id="UP001344447">
    <property type="component" value="Unassembled WGS sequence"/>
</dbReference>